<name>A0A9P4LXN2_9PEZI</name>
<evidence type="ECO:0008006" key="3">
    <source>
        <dbReference type="Google" id="ProtNLM"/>
    </source>
</evidence>
<evidence type="ECO:0000313" key="1">
    <source>
        <dbReference type="EMBL" id="KAF2090761.1"/>
    </source>
</evidence>
<comment type="caution">
    <text evidence="1">The sequence shown here is derived from an EMBL/GenBank/DDBJ whole genome shotgun (WGS) entry which is preliminary data.</text>
</comment>
<proteinExistence type="predicted"/>
<evidence type="ECO:0000313" key="2">
    <source>
        <dbReference type="Proteomes" id="UP000799776"/>
    </source>
</evidence>
<protein>
    <recommendedName>
        <fullName evidence="3">F-box domain-containing protein</fullName>
    </recommendedName>
</protein>
<sequence>FNFWEALFREEDLTRYVATWMDVADVLKLYCISKRFHWVFNKKYTSTIMASARIHAPIAMYIFPYQAYRRLCIRDPMRLPMPRRPTEMRMVPSLKWLQMIVYRTFVVHDILLALSMEGIRFPKIITRVLMKIWFLLDIPYTGVRIGIIHNPRYWTSSDLWYATMFFVKLDLRFTDPVGGSGSFYLRCLMMGQRGLTVLWLALRGKVLTSRLELLQMMVKFDYEPRDGNPERLPIMGIEPSKVGGLSCEAWTAGNMRLLRPDELVLKEATRRRMGMHRYFSTMLLWGFVDWNTLETVPVPDLATLTL</sequence>
<accession>A0A9P4LXN2</accession>
<dbReference type="Proteomes" id="UP000799776">
    <property type="component" value="Unassembled WGS sequence"/>
</dbReference>
<keyword evidence="2" id="KW-1185">Reference proteome</keyword>
<gene>
    <name evidence="1" type="ORF">K490DRAFT_33588</name>
</gene>
<dbReference type="AlphaFoldDB" id="A0A9P4LXN2"/>
<reference evidence="1" key="1">
    <citation type="journal article" date="2020" name="Stud. Mycol.">
        <title>101 Dothideomycetes genomes: a test case for predicting lifestyles and emergence of pathogens.</title>
        <authorList>
            <person name="Haridas S."/>
            <person name="Albert R."/>
            <person name="Binder M."/>
            <person name="Bloem J."/>
            <person name="Labutti K."/>
            <person name="Salamov A."/>
            <person name="Andreopoulos B."/>
            <person name="Baker S."/>
            <person name="Barry K."/>
            <person name="Bills G."/>
            <person name="Bluhm B."/>
            <person name="Cannon C."/>
            <person name="Castanera R."/>
            <person name="Culley D."/>
            <person name="Daum C."/>
            <person name="Ezra D."/>
            <person name="Gonzalez J."/>
            <person name="Henrissat B."/>
            <person name="Kuo A."/>
            <person name="Liang C."/>
            <person name="Lipzen A."/>
            <person name="Lutzoni F."/>
            <person name="Magnuson J."/>
            <person name="Mondo S."/>
            <person name="Nolan M."/>
            <person name="Ohm R."/>
            <person name="Pangilinan J."/>
            <person name="Park H.-J."/>
            <person name="Ramirez L."/>
            <person name="Alfaro M."/>
            <person name="Sun H."/>
            <person name="Tritt A."/>
            <person name="Yoshinaga Y."/>
            <person name="Zwiers L.-H."/>
            <person name="Turgeon B."/>
            <person name="Goodwin S."/>
            <person name="Spatafora J."/>
            <person name="Crous P."/>
            <person name="Grigoriev I."/>
        </authorList>
    </citation>
    <scope>NUCLEOTIDE SEQUENCE</scope>
    <source>
        <strain evidence="1">CBS 121410</strain>
    </source>
</reference>
<dbReference type="OrthoDB" id="4966at2759"/>
<organism evidence="1 2">
    <name type="scientific">Saccharata proteae CBS 121410</name>
    <dbReference type="NCBI Taxonomy" id="1314787"/>
    <lineage>
        <taxon>Eukaryota</taxon>
        <taxon>Fungi</taxon>
        <taxon>Dikarya</taxon>
        <taxon>Ascomycota</taxon>
        <taxon>Pezizomycotina</taxon>
        <taxon>Dothideomycetes</taxon>
        <taxon>Dothideomycetes incertae sedis</taxon>
        <taxon>Botryosphaeriales</taxon>
        <taxon>Saccharataceae</taxon>
        <taxon>Saccharata</taxon>
    </lineage>
</organism>
<feature type="non-terminal residue" evidence="1">
    <location>
        <position position="1"/>
    </location>
</feature>
<dbReference type="EMBL" id="ML978712">
    <property type="protein sequence ID" value="KAF2090761.1"/>
    <property type="molecule type" value="Genomic_DNA"/>
</dbReference>